<gene>
    <name evidence="1" type="ORF">CWS01_18835</name>
</gene>
<dbReference type="RefSeq" id="WP_101178748.1">
    <property type="nucleotide sequence ID" value="NZ_PISE01000046.1"/>
</dbReference>
<comment type="caution">
    <text evidence="1">The sequence shown here is derived from an EMBL/GenBank/DDBJ whole genome shotgun (WGS) entry which is preliminary data.</text>
</comment>
<protein>
    <submittedName>
        <fullName evidence="1">Uncharacterized protein</fullName>
    </submittedName>
</protein>
<proteinExistence type="predicted"/>
<dbReference type="Proteomes" id="UP000233375">
    <property type="component" value="Unassembled WGS sequence"/>
</dbReference>
<dbReference type="EMBL" id="PISE01000046">
    <property type="protein sequence ID" value="PKG22197.1"/>
    <property type="molecule type" value="Genomic_DNA"/>
</dbReference>
<evidence type="ECO:0000313" key="2">
    <source>
        <dbReference type="Proteomes" id="UP000233375"/>
    </source>
</evidence>
<accession>A0A2N0YY59</accession>
<evidence type="ECO:0000313" key="1">
    <source>
        <dbReference type="EMBL" id="PKG22197.1"/>
    </source>
</evidence>
<keyword evidence="2" id="KW-1185">Reference proteome</keyword>
<organism evidence="1 2">
    <name type="scientific">Niallia nealsonii</name>
    <dbReference type="NCBI Taxonomy" id="115979"/>
    <lineage>
        <taxon>Bacteria</taxon>
        <taxon>Bacillati</taxon>
        <taxon>Bacillota</taxon>
        <taxon>Bacilli</taxon>
        <taxon>Bacillales</taxon>
        <taxon>Bacillaceae</taxon>
        <taxon>Niallia</taxon>
    </lineage>
</organism>
<sequence length="64" mass="7597">MEAKDIHFLLEKLKNGEVEQITIKKEEFLQFRKQLIERSDFKYFRGIALRGGDVAYTYLSTPRS</sequence>
<name>A0A2N0YY59_9BACI</name>
<dbReference type="AlphaFoldDB" id="A0A2N0YY59"/>
<reference evidence="1 2" key="1">
    <citation type="journal article" date="2003" name="Int. J. Syst. Evol. Microbiol.">
        <title>Bacillus nealsonii sp. nov., isolated from a spacecraft-assembly facility, whose spores are gamma-radiation resistant.</title>
        <authorList>
            <person name="Venkateswaran K."/>
            <person name="Kempf M."/>
            <person name="Chen F."/>
            <person name="Satomi M."/>
            <person name="Nicholson W."/>
            <person name="Kern R."/>
        </authorList>
    </citation>
    <scope>NUCLEOTIDE SEQUENCE [LARGE SCALE GENOMIC DNA]</scope>
    <source>
        <strain evidence="1 2">FO-92</strain>
    </source>
</reference>
<dbReference type="OrthoDB" id="2455488at2"/>